<dbReference type="GO" id="GO:0050135">
    <property type="term" value="F:NADP+ nucleosidase activity"/>
    <property type="evidence" value="ECO:0007669"/>
    <property type="project" value="InterPro"/>
</dbReference>
<accession>A0A518IT53</accession>
<feature type="compositionally biased region" description="Basic and acidic residues" evidence="1">
    <location>
        <begin position="576"/>
        <end position="592"/>
    </location>
</feature>
<protein>
    <submittedName>
        <fullName evidence="4">Putative nucleotide-binding protein containing TIR-like domain protein</fullName>
    </submittedName>
</protein>
<gene>
    <name evidence="4" type="ORF">Mal33_22430</name>
</gene>
<organism evidence="4 5">
    <name type="scientific">Rosistilla oblonga</name>
    <dbReference type="NCBI Taxonomy" id="2527990"/>
    <lineage>
        <taxon>Bacteria</taxon>
        <taxon>Pseudomonadati</taxon>
        <taxon>Planctomycetota</taxon>
        <taxon>Planctomycetia</taxon>
        <taxon>Pirellulales</taxon>
        <taxon>Pirellulaceae</taxon>
        <taxon>Rosistilla</taxon>
    </lineage>
</organism>
<reference evidence="4 5" key="1">
    <citation type="submission" date="2019-02" db="EMBL/GenBank/DDBJ databases">
        <title>Deep-cultivation of Planctomycetes and their phenomic and genomic characterization uncovers novel biology.</title>
        <authorList>
            <person name="Wiegand S."/>
            <person name="Jogler M."/>
            <person name="Boedeker C."/>
            <person name="Pinto D."/>
            <person name="Vollmers J."/>
            <person name="Rivas-Marin E."/>
            <person name="Kohn T."/>
            <person name="Peeters S.H."/>
            <person name="Heuer A."/>
            <person name="Rast P."/>
            <person name="Oberbeckmann S."/>
            <person name="Bunk B."/>
            <person name="Jeske O."/>
            <person name="Meyerdierks A."/>
            <person name="Storesund J.E."/>
            <person name="Kallscheuer N."/>
            <person name="Luecker S."/>
            <person name="Lage O.M."/>
            <person name="Pohl T."/>
            <person name="Merkel B.J."/>
            <person name="Hornburger P."/>
            <person name="Mueller R.-W."/>
            <person name="Bruemmer F."/>
            <person name="Labrenz M."/>
            <person name="Spormann A.M."/>
            <person name="Op den Camp H."/>
            <person name="Overmann J."/>
            <person name="Amann R."/>
            <person name="Jetten M.S.M."/>
            <person name="Mascher T."/>
            <person name="Medema M.H."/>
            <person name="Devos D.P."/>
            <person name="Kaster A.-K."/>
            <person name="Ovreas L."/>
            <person name="Rohde M."/>
            <person name="Galperin M.Y."/>
            <person name="Jogler C."/>
        </authorList>
    </citation>
    <scope>NUCLEOTIDE SEQUENCE [LARGE SCALE GENOMIC DNA]</scope>
    <source>
        <strain evidence="4 5">Mal33</strain>
    </source>
</reference>
<keyword evidence="5" id="KW-1185">Reference proteome</keyword>
<feature type="domain" description="AbiTii" evidence="3">
    <location>
        <begin position="6"/>
        <end position="155"/>
    </location>
</feature>
<dbReference type="Proteomes" id="UP000316770">
    <property type="component" value="Chromosome"/>
</dbReference>
<dbReference type="InterPro" id="IPR019302">
    <property type="entry name" value="CAP12/PCTIR_TIR_dom"/>
</dbReference>
<dbReference type="RefSeq" id="WP_197453167.1">
    <property type="nucleotide sequence ID" value="NZ_CP036318.1"/>
</dbReference>
<evidence type="ECO:0000313" key="4">
    <source>
        <dbReference type="EMBL" id="QDV56261.1"/>
    </source>
</evidence>
<evidence type="ECO:0000256" key="1">
    <source>
        <dbReference type="SAM" id="MobiDB-lite"/>
    </source>
</evidence>
<dbReference type="Pfam" id="PF18864">
    <property type="entry name" value="AbiTii"/>
    <property type="match status" value="1"/>
</dbReference>
<evidence type="ECO:0000259" key="3">
    <source>
        <dbReference type="Pfam" id="PF18864"/>
    </source>
</evidence>
<dbReference type="AlphaFoldDB" id="A0A518IT53"/>
<dbReference type="Pfam" id="PF10137">
    <property type="entry name" value="CAP12-PCTIR_TIR"/>
    <property type="match status" value="1"/>
</dbReference>
<dbReference type="InterPro" id="IPR041304">
    <property type="entry name" value="AbiTii"/>
</dbReference>
<feature type="domain" description="CD-NTase-associated protein 12/Pycsar effector protein TIR" evidence="2">
    <location>
        <begin position="508"/>
        <end position="639"/>
    </location>
</feature>
<feature type="region of interest" description="Disordered" evidence="1">
    <location>
        <begin position="576"/>
        <end position="597"/>
    </location>
</feature>
<evidence type="ECO:0000313" key="5">
    <source>
        <dbReference type="Proteomes" id="UP000316770"/>
    </source>
</evidence>
<proteinExistence type="predicted"/>
<evidence type="ECO:0000259" key="2">
    <source>
        <dbReference type="Pfam" id="PF10137"/>
    </source>
</evidence>
<name>A0A518IT53_9BACT</name>
<sequence length="677" mass="75536">MCYSVAQLQRDIADPQVSVVNLLHKAIPLASELGDKDFVRWANQELKGHKNESGSDYRQLRGQYVVLGTDGRSVPIVWDNNEEMNSRFITLPLSETESLLTGDCQTFAVKVQADPKSLTSMELEPGDTIGFSIGRATIIGFLNAIRQRVLEWTITKLDADTSPALGVGKHAASTSLSHEDAVQRLSAQIDSLAQVTDHDFPGWRHRTLGIIERIFGEDSRQARTFQETRVPRSLRQLQRAASDPSVNRRDILNTASLRSVLASFIDEIGDFGLPSPLTLHANHSDMDEEREARVVEHLKKAYLEHPSQRPARVCPTLTDIIVNCDLSKTQCYEIAARLELHGFVEWVAKQADGEFLRVQPSIVNECEKRCEQSPTDGEGLPEMIPGRWMGDATIRSMVERLLAHESTHDWDSREVARTIVYDHEASLADIEMVFRAAGRPKIDVAAVLNALANDSAVMFRQYVSTDGRRTIDVWTMDVAQKMDFERSYRGTGLIQAAEETQMTVDTRKVFVVHGRNDAARKATFEFLRSINLHPLEWSEIVHETGKGSPFVGEVLDTAFSIVQAVVVLMTPDDEARLRDPFHGSSEPSHETDLTPQPRPNVLFEAGMALGLFPERTVIVELGTLRPVSDLFGRHVVRMNNSIGRRQDLAQRLETSGCSVSLAGRDWHSAGDFEGAVI</sequence>
<dbReference type="EMBL" id="CP036318">
    <property type="protein sequence ID" value="QDV56261.1"/>
    <property type="molecule type" value="Genomic_DNA"/>
</dbReference>